<keyword evidence="5 6" id="KW-0968">Cytoplasmic vesicle</keyword>
<comment type="caution">
    <text evidence="9">The sequence shown here is derived from an EMBL/GenBank/DDBJ whole genome shotgun (WGS) entry which is preliminary data.</text>
</comment>
<evidence type="ECO:0000256" key="1">
    <source>
        <dbReference type="ARBA" id="ARBA00004180"/>
    </source>
</evidence>
<dbReference type="InterPro" id="IPR000996">
    <property type="entry name" value="Clathrin_L-chain"/>
</dbReference>
<organism evidence="9 10">
    <name type="scientific">Ogataea philodendri</name>
    <dbReference type="NCBI Taxonomy" id="1378263"/>
    <lineage>
        <taxon>Eukaryota</taxon>
        <taxon>Fungi</taxon>
        <taxon>Dikarya</taxon>
        <taxon>Ascomycota</taxon>
        <taxon>Saccharomycotina</taxon>
        <taxon>Pichiomycetes</taxon>
        <taxon>Pichiales</taxon>
        <taxon>Pichiaceae</taxon>
        <taxon>Ogataea</taxon>
    </lineage>
</organism>
<feature type="coiled-coil region" evidence="7">
    <location>
        <begin position="115"/>
        <end position="149"/>
    </location>
</feature>
<keyword evidence="3 6" id="KW-0472">Membrane</keyword>
<sequence>MADKFPELDDVETTGVAEGSDFLSREKELLGDEFATEQDDIVKDDDEFEDFKTQFPEVPSASDAAPEPVEETREPEFEEPVVNKFANLNLDESTHIQEWRKTRDLEVSKRDETAASKLEQVKKEAEKAIDDFYENYNNKKDEAVEATRKEEVAFLEKRDKFLEHGTVWDRVVEVLSLTKNSNASDLADHRDKTRFRDLLISLKGKQDVPGAAGY</sequence>
<dbReference type="RefSeq" id="XP_046059896.1">
    <property type="nucleotide sequence ID" value="XM_046206095.1"/>
</dbReference>
<comment type="subcellular location">
    <subcellularLocation>
        <location evidence="1 6">Cytoplasmic vesicle membrane</location>
        <topology evidence="1 6">Peripheral membrane protein</topology>
        <orientation evidence="1 6">Cytoplasmic side</orientation>
    </subcellularLocation>
    <subcellularLocation>
        <location evidence="6">Membrane</location>
        <location evidence="6">Coated pit</location>
        <topology evidence="6">Peripheral membrane protein</topology>
        <orientation evidence="6">Cytoplasmic side</orientation>
    </subcellularLocation>
    <text evidence="6">Cytoplasmic face of coated pits and vesicles.</text>
</comment>
<dbReference type="GO" id="GO:0032050">
    <property type="term" value="F:clathrin heavy chain binding"/>
    <property type="evidence" value="ECO:0007669"/>
    <property type="project" value="TreeGrafter"/>
</dbReference>
<name>A0A9P8T324_9ASCO</name>
<evidence type="ECO:0000256" key="2">
    <source>
        <dbReference type="ARBA" id="ARBA00005263"/>
    </source>
</evidence>
<dbReference type="GO" id="GO:0030130">
    <property type="term" value="C:clathrin coat of trans-Golgi network vesicle"/>
    <property type="evidence" value="ECO:0007669"/>
    <property type="project" value="InterPro"/>
</dbReference>
<dbReference type="PANTHER" id="PTHR10639:SF7">
    <property type="entry name" value="CLATHRIN LIGHT CHAIN"/>
    <property type="match status" value="1"/>
</dbReference>
<evidence type="ECO:0000313" key="10">
    <source>
        <dbReference type="Proteomes" id="UP000769157"/>
    </source>
</evidence>
<dbReference type="GO" id="GO:0006886">
    <property type="term" value="P:intracellular protein transport"/>
    <property type="evidence" value="ECO:0007669"/>
    <property type="project" value="InterPro"/>
</dbReference>
<proteinExistence type="inferred from homology"/>
<gene>
    <name evidence="9" type="ORF">OGAPHI_004961</name>
</gene>
<reference evidence="9" key="2">
    <citation type="submission" date="2021-01" db="EMBL/GenBank/DDBJ databases">
        <authorList>
            <person name="Schikora-Tamarit M.A."/>
        </authorList>
    </citation>
    <scope>NUCLEOTIDE SEQUENCE</scope>
    <source>
        <strain evidence="9">CBS6075</strain>
    </source>
</reference>
<accession>A0A9P8T324</accession>
<dbReference type="OrthoDB" id="5512at2759"/>
<evidence type="ECO:0000256" key="6">
    <source>
        <dbReference type="RuleBase" id="RU363137"/>
    </source>
</evidence>
<evidence type="ECO:0000313" key="9">
    <source>
        <dbReference type="EMBL" id="KAH3663560.1"/>
    </source>
</evidence>
<dbReference type="Proteomes" id="UP000769157">
    <property type="component" value="Unassembled WGS sequence"/>
</dbReference>
<evidence type="ECO:0000256" key="4">
    <source>
        <dbReference type="ARBA" id="ARBA00023176"/>
    </source>
</evidence>
<comment type="similarity">
    <text evidence="2 6">Belongs to the clathrin light chain family.</text>
</comment>
<evidence type="ECO:0000256" key="7">
    <source>
        <dbReference type="SAM" id="Coils"/>
    </source>
</evidence>
<dbReference type="GO" id="GO:0030132">
    <property type="term" value="C:clathrin coat of coated pit"/>
    <property type="evidence" value="ECO:0007669"/>
    <property type="project" value="InterPro"/>
</dbReference>
<feature type="region of interest" description="Disordered" evidence="8">
    <location>
        <begin position="53"/>
        <end position="78"/>
    </location>
</feature>
<dbReference type="Pfam" id="PF01086">
    <property type="entry name" value="Clathrin_lg_ch"/>
    <property type="match status" value="1"/>
</dbReference>
<comment type="function">
    <text evidence="6">Clathrin is the major protein of the polyhedral coat of coated pits and vesicles.</text>
</comment>
<keyword evidence="10" id="KW-1185">Reference proteome</keyword>
<evidence type="ECO:0000256" key="3">
    <source>
        <dbReference type="ARBA" id="ARBA00023136"/>
    </source>
</evidence>
<dbReference type="GeneID" id="70236925"/>
<evidence type="ECO:0000256" key="5">
    <source>
        <dbReference type="ARBA" id="ARBA00023329"/>
    </source>
</evidence>
<dbReference type="GO" id="GO:0072583">
    <property type="term" value="P:clathrin-dependent endocytosis"/>
    <property type="evidence" value="ECO:0007669"/>
    <property type="project" value="TreeGrafter"/>
</dbReference>
<keyword evidence="4 6" id="KW-0168">Coated pit</keyword>
<protein>
    <recommendedName>
        <fullName evidence="6">Clathrin light chain</fullName>
    </recommendedName>
</protein>
<dbReference type="GO" id="GO:0005198">
    <property type="term" value="F:structural molecule activity"/>
    <property type="evidence" value="ECO:0007669"/>
    <property type="project" value="InterPro"/>
</dbReference>
<dbReference type="EMBL" id="JAEUBE010000366">
    <property type="protein sequence ID" value="KAH3663560.1"/>
    <property type="molecule type" value="Genomic_DNA"/>
</dbReference>
<reference evidence="9" key="1">
    <citation type="journal article" date="2021" name="Open Biol.">
        <title>Shared evolutionary footprints suggest mitochondrial oxidative damage underlies multiple complex I losses in fungi.</title>
        <authorList>
            <person name="Schikora-Tamarit M.A."/>
            <person name="Marcet-Houben M."/>
            <person name="Nosek J."/>
            <person name="Gabaldon T."/>
        </authorList>
    </citation>
    <scope>NUCLEOTIDE SEQUENCE</scope>
    <source>
        <strain evidence="9">CBS6075</strain>
    </source>
</reference>
<keyword evidence="7" id="KW-0175">Coiled coil</keyword>
<dbReference type="AlphaFoldDB" id="A0A9P8T324"/>
<dbReference type="PANTHER" id="PTHR10639">
    <property type="entry name" value="CLATHRIN LIGHT CHAIN"/>
    <property type="match status" value="1"/>
</dbReference>
<evidence type="ECO:0000256" key="8">
    <source>
        <dbReference type="SAM" id="MobiDB-lite"/>
    </source>
</evidence>